<name>A0A7S1SMC6_9CHLO</name>
<proteinExistence type="predicted"/>
<dbReference type="AlphaFoldDB" id="A0A7S1SMC6"/>
<sequence>MRFAWPWEGGLLSMQPAINRLKEVLPPTFEELPTEFACGVVCRDGSHRVINTGALPEAVAASAAIPILFAPVRIPGQDTGPFRDGGKVDRIGLKQWREFRRGRKDGSLPPALVHLIGRSSPFSGNDNVCLIEKDVTVVKSPKSGMSLLSLGDFNAQRVVARERAAMYMKTKRRRWLVFF</sequence>
<dbReference type="InterPro" id="IPR016035">
    <property type="entry name" value="Acyl_Trfase/lysoPLipase"/>
</dbReference>
<organism evidence="1">
    <name type="scientific">Tetraselmis chuii</name>
    <dbReference type="NCBI Taxonomy" id="63592"/>
    <lineage>
        <taxon>Eukaryota</taxon>
        <taxon>Viridiplantae</taxon>
        <taxon>Chlorophyta</taxon>
        <taxon>core chlorophytes</taxon>
        <taxon>Chlorodendrophyceae</taxon>
        <taxon>Chlorodendrales</taxon>
        <taxon>Chlorodendraceae</taxon>
        <taxon>Tetraselmis</taxon>
    </lineage>
</organism>
<dbReference type="SUPFAM" id="SSF52151">
    <property type="entry name" value="FabD/lysophospholipase-like"/>
    <property type="match status" value="1"/>
</dbReference>
<evidence type="ECO:0008006" key="2">
    <source>
        <dbReference type="Google" id="ProtNLM"/>
    </source>
</evidence>
<evidence type="ECO:0000313" key="1">
    <source>
        <dbReference type="EMBL" id="CAD9202845.1"/>
    </source>
</evidence>
<gene>
    <name evidence="1" type="ORF">TCHU04912_LOCUS5078</name>
</gene>
<reference evidence="1" key="1">
    <citation type="submission" date="2021-01" db="EMBL/GenBank/DDBJ databases">
        <authorList>
            <person name="Corre E."/>
            <person name="Pelletier E."/>
            <person name="Niang G."/>
            <person name="Scheremetjew M."/>
            <person name="Finn R."/>
            <person name="Kale V."/>
            <person name="Holt S."/>
            <person name="Cochrane G."/>
            <person name="Meng A."/>
            <person name="Brown T."/>
            <person name="Cohen L."/>
        </authorList>
    </citation>
    <scope>NUCLEOTIDE SEQUENCE</scope>
    <source>
        <strain evidence="1">PLY429</strain>
    </source>
</reference>
<protein>
    <recommendedName>
        <fullName evidence="2">PNPLA domain-containing protein</fullName>
    </recommendedName>
</protein>
<dbReference type="Gene3D" id="3.40.1090.10">
    <property type="entry name" value="Cytosolic phospholipase A2 catalytic domain"/>
    <property type="match status" value="1"/>
</dbReference>
<accession>A0A7S1SMC6</accession>
<dbReference type="EMBL" id="HBGG01010083">
    <property type="protein sequence ID" value="CAD9202845.1"/>
    <property type="molecule type" value="Transcribed_RNA"/>
</dbReference>